<evidence type="ECO:0000256" key="4">
    <source>
        <dbReference type="ARBA" id="ARBA00022692"/>
    </source>
</evidence>
<comment type="similarity">
    <text evidence="2">Belongs to the SPCS1 family.</text>
</comment>
<dbReference type="GO" id="GO:0045047">
    <property type="term" value="P:protein targeting to ER"/>
    <property type="evidence" value="ECO:0007669"/>
    <property type="project" value="TreeGrafter"/>
</dbReference>
<proteinExistence type="inferred from homology"/>
<feature type="transmembrane region" description="Helical" evidence="9">
    <location>
        <begin position="12"/>
        <end position="30"/>
    </location>
</feature>
<dbReference type="Pfam" id="PF06645">
    <property type="entry name" value="SPC12"/>
    <property type="match status" value="1"/>
</dbReference>
<keyword evidence="6 9" id="KW-1133">Transmembrane helix</keyword>
<protein>
    <recommendedName>
        <fullName evidence="3">Signal peptidase complex subunit 1</fullName>
    </recommendedName>
</protein>
<evidence type="ECO:0000256" key="5">
    <source>
        <dbReference type="ARBA" id="ARBA00022824"/>
    </source>
</evidence>
<comment type="function">
    <text evidence="8">Component of the signal peptidase complex (SPC) which catalyzes the cleavage of N-terminal signal sequences from nascent proteins as they are translocated into the lumen of the endoplasmic reticulum. Dispensable for SPC enzymatic activity.</text>
</comment>
<evidence type="ECO:0000256" key="1">
    <source>
        <dbReference type="ARBA" id="ARBA00004477"/>
    </source>
</evidence>
<keyword evidence="5" id="KW-0256">Endoplasmic reticulum</keyword>
<keyword evidence="11" id="KW-1185">Reference proteome</keyword>
<organism evidence="10 11">
    <name type="scientific">Tetradesmus obliquus</name>
    <name type="common">Green alga</name>
    <name type="synonym">Acutodesmus obliquus</name>
    <dbReference type="NCBI Taxonomy" id="3088"/>
    <lineage>
        <taxon>Eukaryota</taxon>
        <taxon>Viridiplantae</taxon>
        <taxon>Chlorophyta</taxon>
        <taxon>core chlorophytes</taxon>
        <taxon>Chlorophyceae</taxon>
        <taxon>CS clade</taxon>
        <taxon>Sphaeropleales</taxon>
        <taxon>Scenedesmaceae</taxon>
        <taxon>Tetradesmus</taxon>
    </lineage>
</organism>
<keyword evidence="7 9" id="KW-0472">Membrane</keyword>
<dbReference type="InterPro" id="IPR009542">
    <property type="entry name" value="Spc1/SPCS1"/>
</dbReference>
<evidence type="ECO:0000256" key="3">
    <source>
        <dbReference type="ARBA" id="ARBA00017059"/>
    </source>
</evidence>
<evidence type="ECO:0000256" key="9">
    <source>
        <dbReference type="SAM" id="Phobius"/>
    </source>
</evidence>
<dbReference type="PANTHER" id="PTHR13202">
    <property type="entry name" value="MICROSOMAL SIGNAL PEPTIDASE 12 KDA SUBUNIT"/>
    <property type="match status" value="1"/>
</dbReference>
<dbReference type="Proteomes" id="UP000256970">
    <property type="component" value="Unassembled WGS sequence"/>
</dbReference>
<name>A0A383V882_TETOB</name>
<comment type="subcellular location">
    <subcellularLocation>
        <location evidence="1">Endoplasmic reticulum membrane</location>
        <topology evidence="1">Multi-pass membrane protein</topology>
    </subcellularLocation>
</comment>
<dbReference type="AlphaFoldDB" id="A0A383V882"/>
<accession>A0A383V882</accession>
<dbReference type="STRING" id="3088.A0A383V882"/>
<dbReference type="GO" id="GO:0005787">
    <property type="term" value="C:signal peptidase complex"/>
    <property type="evidence" value="ECO:0007669"/>
    <property type="project" value="InterPro"/>
</dbReference>
<evidence type="ECO:0000256" key="8">
    <source>
        <dbReference type="ARBA" id="ARBA00045204"/>
    </source>
</evidence>
<reference evidence="10 11" key="1">
    <citation type="submission" date="2016-10" db="EMBL/GenBank/DDBJ databases">
        <authorList>
            <person name="Cai Z."/>
        </authorList>
    </citation>
    <scope>NUCLEOTIDE SEQUENCE [LARGE SCALE GENOMIC DNA]</scope>
</reference>
<dbReference type="EMBL" id="FNXT01000075">
    <property type="protein sequence ID" value="SZX60556.1"/>
    <property type="molecule type" value="Genomic_DNA"/>
</dbReference>
<evidence type="ECO:0000313" key="10">
    <source>
        <dbReference type="EMBL" id="SZX60556.1"/>
    </source>
</evidence>
<evidence type="ECO:0000256" key="6">
    <source>
        <dbReference type="ARBA" id="ARBA00022989"/>
    </source>
</evidence>
<keyword evidence="4 9" id="KW-0812">Transmembrane</keyword>
<dbReference type="PANTHER" id="PTHR13202:SF0">
    <property type="entry name" value="SIGNAL PEPTIDASE COMPLEX SUBUNIT 1"/>
    <property type="match status" value="1"/>
</dbReference>
<sequence>MDFEGQRVAEQWLIKLLIAFAAVGFLAGYLTSNFALMAYINAAGLAITTLLVVPDWPFFRRHPLNWLPPLNPAQQQAAASAATAVAAAPTPAKAAVVKSRKQG</sequence>
<evidence type="ECO:0000313" key="11">
    <source>
        <dbReference type="Proteomes" id="UP000256970"/>
    </source>
</evidence>
<dbReference type="GO" id="GO:0006465">
    <property type="term" value="P:signal peptide processing"/>
    <property type="evidence" value="ECO:0007669"/>
    <property type="project" value="InterPro"/>
</dbReference>
<evidence type="ECO:0000256" key="7">
    <source>
        <dbReference type="ARBA" id="ARBA00023136"/>
    </source>
</evidence>
<feature type="transmembrane region" description="Helical" evidence="9">
    <location>
        <begin position="36"/>
        <end position="53"/>
    </location>
</feature>
<gene>
    <name evidence="10" type="ORF">BQ4739_LOCUS1092</name>
</gene>
<evidence type="ECO:0000256" key="2">
    <source>
        <dbReference type="ARBA" id="ARBA00005245"/>
    </source>
</evidence>